<dbReference type="EMBL" id="JAPTGG010000009">
    <property type="protein sequence ID" value="MCZ0865887.1"/>
    <property type="molecule type" value="Genomic_DNA"/>
</dbReference>
<proteinExistence type="predicted"/>
<dbReference type="Proteomes" id="UP001069090">
    <property type="component" value="Unassembled WGS sequence"/>
</dbReference>
<gene>
    <name evidence="1" type="ORF">O0V09_11780</name>
</gene>
<name>A0A9J6RP32_9GAMM</name>
<reference evidence="1 2" key="1">
    <citation type="submission" date="2022-12" db="EMBL/GenBank/DDBJ databases">
        <title>Dasania phycosphaerae sp. nov., isolated from particulate material of the south coast of Korea.</title>
        <authorList>
            <person name="Jiang Y."/>
        </authorList>
    </citation>
    <scope>NUCLEOTIDE SEQUENCE [LARGE SCALE GENOMIC DNA]</scope>
    <source>
        <strain evidence="1 2">GY-19</strain>
    </source>
</reference>
<dbReference type="InterPro" id="IPR007416">
    <property type="entry name" value="YggL_50S_bp"/>
</dbReference>
<dbReference type="Pfam" id="PF04320">
    <property type="entry name" value="YggL_50S_bp"/>
    <property type="match status" value="1"/>
</dbReference>
<keyword evidence="2" id="KW-1185">Reference proteome</keyword>
<evidence type="ECO:0000313" key="1">
    <source>
        <dbReference type="EMBL" id="MCZ0865887.1"/>
    </source>
</evidence>
<protein>
    <submittedName>
        <fullName evidence="1">YggL family protein</fullName>
    </submittedName>
</protein>
<sequence length="112" mass="12568">MSKEIVRSRRLRKKLYLDEFAVLGFEFSCTINTESEADYEQFFDSFADVVESRDLFVSLDGGQDKLTGFVSAGGRYDSATDEDRKAIEAALNSYSIMSDVSIGELVDACYED</sequence>
<comment type="caution">
    <text evidence="1">The sequence shown here is derived from an EMBL/GenBank/DDBJ whole genome shotgun (WGS) entry which is preliminary data.</text>
</comment>
<dbReference type="PANTHER" id="PTHR38778">
    <property type="entry name" value="CYTOPLASMIC PROTEIN-RELATED"/>
    <property type="match status" value="1"/>
</dbReference>
<accession>A0A9J6RP32</accession>
<dbReference type="RefSeq" id="WP_258332034.1">
    <property type="nucleotide sequence ID" value="NZ_JAPTGG010000009.1"/>
</dbReference>
<evidence type="ECO:0000313" key="2">
    <source>
        <dbReference type="Proteomes" id="UP001069090"/>
    </source>
</evidence>
<dbReference type="AlphaFoldDB" id="A0A9J6RP32"/>
<dbReference type="GO" id="GO:0005829">
    <property type="term" value="C:cytosol"/>
    <property type="evidence" value="ECO:0007669"/>
    <property type="project" value="TreeGrafter"/>
</dbReference>
<organism evidence="1 2">
    <name type="scientific">Dasania phycosphaerae</name>
    <dbReference type="NCBI Taxonomy" id="2950436"/>
    <lineage>
        <taxon>Bacteria</taxon>
        <taxon>Pseudomonadati</taxon>
        <taxon>Pseudomonadota</taxon>
        <taxon>Gammaproteobacteria</taxon>
        <taxon>Cellvibrionales</taxon>
        <taxon>Spongiibacteraceae</taxon>
        <taxon>Dasania</taxon>
    </lineage>
</organism>
<dbReference type="PANTHER" id="PTHR38778:SF1">
    <property type="entry name" value="CYTOPLASMIC PROTEIN"/>
    <property type="match status" value="1"/>
</dbReference>